<dbReference type="GO" id="GO:0071897">
    <property type="term" value="P:DNA biosynthetic process"/>
    <property type="evidence" value="ECO:0007669"/>
    <property type="project" value="UniProtKB-ARBA"/>
</dbReference>
<dbReference type="PANTHER" id="PTHR37984">
    <property type="entry name" value="PROTEIN CBG26694"/>
    <property type="match status" value="1"/>
</dbReference>
<feature type="domain" description="Integrase catalytic" evidence="3">
    <location>
        <begin position="129"/>
        <end position="297"/>
    </location>
</feature>
<feature type="compositionally biased region" description="Polar residues" evidence="1">
    <location>
        <begin position="361"/>
        <end position="373"/>
    </location>
</feature>
<dbReference type="PANTHER" id="PTHR37984:SF5">
    <property type="entry name" value="PROTEIN NYNRIN-LIKE"/>
    <property type="match status" value="1"/>
</dbReference>
<dbReference type="InterPro" id="IPR043502">
    <property type="entry name" value="DNA/RNA_pol_sf"/>
</dbReference>
<dbReference type="GO" id="GO:0042575">
    <property type="term" value="C:DNA polymerase complex"/>
    <property type="evidence" value="ECO:0007669"/>
    <property type="project" value="UniProtKB-ARBA"/>
</dbReference>
<dbReference type="InterPro" id="IPR050951">
    <property type="entry name" value="Retrovirus_Pol_polyprotein"/>
</dbReference>
<dbReference type="GO" id="GO:0015074">
    <property type="term" value="P:DNA integration"/>
    <property type="evidence" value="ECO:0007669"/>
    <property type="project" value="InterPro"/>
</dbReference>
<dbReference type="SUPFAM" id="SSF53098">
    <property type="entry name" value="Ribonuclease H-like"/>
    <property type="match status" value="1"/>
</dbReference>
<dbReference type="PROSITE" id="PS50878">
    <property type="entry name" value="RT_POL"/>
    <property type="match status" value="1"/>
</dbReference>
<dbReference type="Gene3D" id="3.30.420.10">
    <property type="entry name" value="Ribonuclease H-like superfamily/Ribonuclease H"/>
    <property type="match status" value="1"/>
</dbReference>
<dbReference type="AlphaFoldDB" id="A0AAU9VF05"/>
<gene>
    <name evidence="4" type="ORF">EEDITHA_LOCUS22955</name>
</gene>
<evidence type="ECO:0000259" key="2">
    <source>
        <dbReference type="PROSITE" id="PS50878"/>
    </source>
</evidence>
<dbReference type="CDD" id="cd01647">
    <property type="entry name" value="RT_LTR"/>
    <property type="match status" value="1"/>
</dbReference>
<dbReference type="EMBL" id="CAKOGL010000054">
    <property type="protein sequence ID" value="CAH2109084.1"/>
    <property type="molecule type" value="Genomic_DNA"/>
</dbReference>
<feature type="region of interest" description="Disordered" evidence="1">
    <location>
        <begin position="354"/>
        <end position="375"/>
    </location>
</feature>
<feature type="domain" description="Reverse transcriptase" evidence="2">
    <location>
        <begin position="1"/>
        <end position="112"/>
    </location>
</feature>
<evidence type="ECO:0000313" key="5">
    <source>
        <dbReference type="Proteomes" id="UP001153954"/>
    </source>
</evidence>
<protein>
    <recommendedName>
        <fullName evidence="6">Integrase catalytic domain-containing protein</fullName>
    </recommendedName>
</protein>
<proteinExistence type="predicted"/>
<evidence type="ECO:0000259" key="3">
    <source>
        <dbReference type="PROSITE" id="PS50994"/>
    </source>
</evidence>
<accession>A0AAU9VF05</accession>
<reference evidence="4" key="1">
    <citation type="submission" date="2022-03" db="EMBL/GenBank/DDBJ databases">
        <authorList>
            <person name="Tunstrom K."/>
        </authorList>
    </citation>
    <scope>NUCLEOTIDE SEQUENCE</scope>
</reference>
<dbReference type="Gene3D" id="3.30.70.270">
    <property type="match status" value="1"/>
</dbReference>
<dbReference type="InterPro" id="IPR036397">
    <property type="entry name" value="RNaseH_sf"/>
</dbReference>
<dbReference type="Proteomes" id="UP001153954">
    <property type="component" value="Unassembled WGS sequence"/>
</dbReference>
<dbReference type="InterPro" id="IPR012337">
    <property type="entry name" value="RNaseH-like_sf"/>
</dbReference>
<evidence type="ECO:0000313" key="4">
    <source>
        <dbReference type="EMBL" id="CAH2109084.1"/>
    </source>
</evidence>
<dbReference type="Pfam" id="PF00665">
    <property type="entry name" value="rve"/>
    <property type="match status" value="1"/>
</dbReference>
<evidence type="ECO:0008006" key="6">
    <source>
        <dbReference type="Google" id="ProtNLM"/>
    </source>
</evidence>
<organism evidence="4 5">
    <name type="scientific">Euphydryas editha</name>
    <name type="common">Edith's checkerspot</name>
    <dbReference type="NCBI Taxonomy" id="104508"/>
    <lineage>
        <taxon>Eukaryota</taxon>
        <taxon>Metazoa</taxon>
        <taxon>Ecdysozoa</taxon>
        <taxon>Arthropoda</taxon>
        <taxon>Hexapoda</taxon>
        <taxon>Insecta</taxon>
        <taxon>Pterygota</taxon>
        <taxon>Neoptera</taxon>
        <taxon>Endopterygota</taxon>
        <taxon>Lepidoptera</taxon>
        <taxon>Glossata</taxon>
        <taxon>Ditrysia</taxon>
        <taxon>Papilionoidea</taxon>
        <taxon>Nymphalidae</taxon>
        <taxon>Nymphalinae</taxon>
        <taxon>Euphydryas</taxon>
    </lineage>
</organism>
<comment type="caution">
    <text evidence="4">The sequence shown here is derived from an EMBL/GenBank/DDBJ whole genome shotgun (WGS) entry which is preliminary data.</text>
</comment>
<dbReference type="InterPro" id="IPR000477">
    <property type="entry name" value="RT_dom"/>
</dbReference>
<dbReference type="GO" id="GO:0003676">
    <property type="term" value="F:nucleic acid binding"/>
    <property type="evidence" value="ECO:0007669"/>
    <property type="project" value="InterPro"/>
</dbReference>
<dbReference type="PROSITE" id="PS50994">
    <property type="entry name" value="INTEGRASE"/>
    <property type="match status" value="1"/>
</dbReference>
<keyword evidence="5" id="KW-1185">Reference proteome</keyword>
<sequence length="443" mass="49549">MAAGFHQIPVHLNSVQKTAFVTNEGQYEYLAMPFGLRNAPSVFQRCITKALSHLKKKPLIYIDDALAYSVDISAGLQRLDEVLAALSEAGFSLNLKKCKFMKKKIDYLGYSVQSGETRASSVRHPKVHLELKPFGFTRFQRFLCLGIHIDFTGKLSGKSDRKEYCSVIIDAFTKYVLLEHTLSLDAKSAINALQKAVYLFGASKRIIADQGRCYISSDFKSFCDQYKIELHFIATGSSRANGQVERVMCTLKSILTIVENDPSKTWRDEPGNIQLALNSTKSTVTKYSPSELMFGIRSDSLGMSKINSTDKNNAVRLDLDSVREDASVKLPNLKLLDLTAVAQKLNHFLKIPRSDTDSADSRTMTASSDTMSAHSDPETWDVIHEVEIHSEEGNSLSQVGTAYLLYLLLDIYYVLCVTYVVNDLNGLKFVAKWLNMGEECRPN</sequence>
<name>A0AAU9VF05_EUPED</name>
<dbReference type="InterPro" id="IPR001584">
    <property type="entry name" value="Integrase_cat-core"/>
</dbReference>
<dbReference type="SUPFAM" id="SSF56672">
    <property type="entry name" value="DNA/RNA polymerases"/>
    <property type="match status" value="1"/>
</dbReference>
<dbReference type="Pfam" id="PF00078">
    <property type="entry name" value="RVT_1"/>
    <property type="match status" value="1"/>
</dbReference>
<evidence type="ECO:0000256" key="1">
    <source>
        <dbReference type="SAM" id="MobiDB-lite"/>
    </source>
</evidence>
<dbReference type="InterPro" id="IPR043128">
    <property type="entry name" value="Rev_trsase/Diguanyl_cyclase"/>
</dbReference>